<dbReference type="EnsemblMetazoa" id="ISCW004682-RA">
    <property type="protein sequence ID" value="ISCW004682-PA"/>
    <property type="gene ID" value="ISCW004682"/>
</dbReference>
<evidence type="ECO:0008006" key="4">
    <source>
        <dbReference type="Google" id="ProtNLM"/>
    </source>
</evidence>
<keyword evidence="3" id="KW-1185">Reference proteome</keyword>
<reference evidence="2" key="2">
    <citation type="submission" date="2020-05" db="UniProtKB">
        <authorList>
            <consortium name="EnsemblMetazoa"/>
        </authorList>
    </citation>
    <scope>IDENTIFICATION</scope>
    <source>
        <strain evidence="2">wikel</strain>
    </source>
</reference>
<dbReference type="EMBL" id="DS694076">
    <property type="protein sequence ID" value="EEC04903.1"/>
    <property type="molecule type" value="Genomic_DNA"/>
</dbReference>
<sequence length="72" mass="8198">MAKDDQQLVAKWYLNDDPQPIYNGSSFTKFRSLNLVRDTTNLGGRYSCRVKSLPSRDAESILMMVYGESLCC</sequence>
<evidence type="ECO:0000313" key="1">
    <source>
        <dbReference type="EMBL" id="EEC04903.1"/>
    </source>
</evidence>
<dbReference type="AlphaFoldDB" id="B7PE81"/>
<name>B7PE81_IXOSC</name>
<dbReference type="EMBL" id="ABJB010896215">
    <property type="status" value="NOT_ANNOTATED_CDS"/>
    <property type="molecule type" value="Genomic_DNA"/>
</dbReference>
<reference evidence="1 3" key="1">
    <citation type="submission" date="2008-03" db="EMBL/GenBank/DDBJ databases">
        <title>Annotation of Ixodes scapularis.</title>
        <authorList>
            <consortium name="Ixodes scapularis Genome Project Consortium"/>
            <person name="Caler E."/>
            <person name="Hannick L.I."/>
            <person name="Bidwell S."/>
            <person name="Joardar V."/>
            <person name="Thiagarajan M."/>
            <person name="Amedeo P."/>
            <person name="Galinsky K.J."/>
            <person name="Schobel S."/>
            <person name="Inman J."/>
            <person name="Hostetler J."/>
            <person name="Miller J."/>
            <person name="Hammond M."/>
            <person name="Megy K."/>
            <person name="Lawson D."/>
            <person name="Kodira C."/>
            <person name="Sutton G."/>
            <person name="Meyer J."/>
            <person name="Hill C.A."/>
            <person name="Birren B."/>
            <person name="Nene V."/>
            <person name="Collins F."/>
            <person name="Alarcon-Chaidez F."/>
            <person name="Wikel S."/>
            <person name="Strausberg R."/>
        </authorList>
    </citation>
    <scope>NUCLEOTIDE SEQUENCE [LARGE SCALE GENOMIC DNA]</scope>
    <source>
        <strain evidence="3">Wikel</strain>
        <strain evidence="1">Wikel colony</strain>
    </source>
</reference>
<proteinExistence type="predicted"/>
<evidence type="ECO:0000313" key="2">
    <source>
        <dbReference type="EnsemblMetazoa" id="ISCW004682-PA"/>
    </source>
</evidence>
<gene>
    <name evidence="1" type="ORF">IscW_ISCW004682</name>
</gene>
<dbReference type="Proteomes" id="UP000001555">
    <property type="component" value="Unassembled WGS sequence"/>
</dbReference>
<dbReference type="VEuPathDB" id="VectorBase:ISCW004682"/>
<protein>
    <recommendedName>
        <fullName evidence="4">Ig-like domain-containing protein</fullName>
    </recommendedName>
</protein>
<dbReference type="PaxDb" id="6945-B7PE81"/>
<dbReference type="VEuPathDB" id="VectorBase:ISCI004682"/>
<dbReference type="InParanoid" id="B7PE81"/>
<dbReference type="HOGENOM" id="CLU_2725005_0_0_1"/>
<evidence type="ECO:0000313" key="3">
    <source>
        <dbReference type="Proteomes" id="UP000001555"/>
    </source>
</evidence>
<organism>
    <name type="scientific">Ixodes scapularis</name>
    <name type="common">Black-legged tick</name>
    <name type="synonym">Deer tick</name>
    <dbReference type="NCBI Taxonomy" id="6945"/>
    <lineage>
        <taxon>Eukaryota</taxon>
        <taxon>Metazoa</taxon>
        <taxon>Ecdysozoa</taxon>
        <taxon>Arthropoda</taxon>
        <taxon>Chelicerata</taxon>
        <taxon>Arachnida</taxon>
        <taxon>Acari</taxon>
        <taxon>Parasitiformes</taxon>
        <taxon>Ixodida</taxon>
        <taxon>Ixodoidea</taxon>
        <taxon>Ixodidae</taxon>
        <taxon>Ixodinae</taxon>
        <taxon>Ixodes</taxon>
    </lineage>
</organism>
<accession>B7PE81</accession>